<evidence type="ECO:0000313" key="1">
    <source>
        <dbReference type="EMBL" id="MBP2379771.1"/>
    </source>
</evidence>
<dbReference type="EMBL" id="JAGIOA010000001">
    <property type="protein sequence ID" value="MBP2379771.1"/>
    <property type="molecule type" value="Genomic_DNA"/>
</dbReference>
<accession>A0ABS4WUE5</accession>
<sequence length="55" mass="6040">MHQLIEIDASEDRLGRPRAAWKCACGRTGAGASPRAAQNGWKRHTRSANLKDYCG</sequence>
<evidence type="ECO:0000313" key="2">
    <source>
        <dbReference type="Proteomes" id="UP000703720"/>
    </source>
</evidence>
<organism evidence="1 2">
    <name type="scientific">Microbacterium phyllosphaerae</name>
    <dbReference type="NCBI Taxonomy" id="124798"/>
    <lineage>
        <taxon>Bacteria</taxon>
        <taxon>Bacillati</taxon>
        <taxon>Actinomycetota</taxon>
        <taxon>Actinomycetes</taxon>
        <taxon>Micrococcales</taxon>
        <taxon>Microbacteriaceae</taxon>
        <taxon>Microbacterium</taxon>
    </lineage>
</organism>
<protein>
    <submittedName>
        <fullName evidence="1">Uncharacterized protein</fullName>
    </submittedName>
</protein>
<gene>
    <name evidence="1" type="ORF">JOF42_003266</name>
</gene>
<dbReference type="RefSeq" id="WP_210098783.1">
    <property type="nucleotide sequence ID" value="NZ_BAAAIO010000002.1"/>
</dbReference>
<name>A0ABS4WUE5_9MICO</name>
<dbReference type="Proteomes" id="UP000703720">
    <property type="component" value="Unassembled WGS sequence"/>
</dbReference>
<reference evidence="1 2" key="1">
    <citation type="submission" date="2021-03" db="EMBL/GenBank/DDBJ databases">
        <title>Sequencing the genomes of 1000 actinobacteria strains.</title>
        <authorList>
            <person name="Klenk H.-P."/>
        </authorList>
    </citation>
    <scope>NUCLEOTIDE SEQUENCE [LARGE SCALE GENOMIC DNA]</scope>
    <source>
        <strain evidence="1 2">DSM 13468</strain>
    </source>
</reference>
<comment type="caution">
    <text evidence="1">The sequence shown here is derived from an EMBL/GenBank/DDBJ whole genome shotgun (WGS) entry which is preliminary data.</text>
</comment>
<proteinExistence type="predicted"/>
<keyword evidence="2" id="KW-1185">Reference proteome</keyword>